<dbReference type="Proteomes" id="UP000030408">
    <property type="component" value="Unassembled WGS sequence"/>
</dbReference>
<keyword evidence="10" id="KW-0915">Sodium</keyword>
<dbReference type="OrthoDB" id="9799631at2"/>
<dbReference type="GO" id="GO:0140114">
    <property type="term" value="P:cellular detoxification of fluoride"/>
    <property type="evidence" value="ECO:0007669"/>
    <property type="project" value="UniProtKB-UniRule"/>
</dbReference>
<dbReference type="GO" id="GO:0046872">
    <property type="term" value="F:metal ion binding"/>
    <property type="evidence" value="ECO:0007669"/>
    <property type="project" value="UniProtKB-KW"/>
</dbReference>
<feature type="binding site" evidence="10">
    <location>
        <position position="66"/>
    </location>
    <ligand>
        <name>Na(+)</name>
        <dbReference type="ChEBI" id="CHEBI:29101"/>
        <note>structural</note>
    </ligand>
</feature>
<comment type="similarity">
    <text evidence="7 10">Belongs to the fluoride channel Fluc/FEX (TC 1.A.43) family.</text>
</comment>
<accession>A0A0A3HQ25</accession>
<evidence type="ECO:0000256" key="3">
    <source>
        <dbReference type="ARBA" id="ARBA00022692"/>
    </source>
</evidence>
<dbReference type="Pfam" id="PF02537">
    <property type="entry name" value="CRCB"/>
    <property type="match status" value="1"/>
</dbReference>
<dbReference type="InterPro" id="IPR003691">
    <property type="entry name" value="FluC"/>
</dbReference>
<gene>
    <name evidence="10" type="primary">fluC</name>
    <name evidence="10" type="synonym">crcB</name>
    <name evidence="11" type="ORF">CD33_16485</name>
</gene>
<comment type="activity regulation">
    <text evidence="10">Na(+) is not transported, but it plays an essential structural role and its presence is essential for fluoride channel function.</text>
</comment>
<dbReference type="HAMAP" id="MF_00454">
    <property type="entry name" value="FluC"/>
    <property type="match status" value="1"/>
</dbReference>
<dbReference type="RefSeq" id="WP_036202149.1">
    <property type="nucleotide sequence ID" value="NZ_AVCY01000002.1"/>
</dbReference>
<organism evidence="11 12">
    <name type="scientific">Ureibacillus sinduriensis BLB-1 = JCM 15800</name>
    <dbReference type="NCBI Taxonomy" id="1384057"/>
    <lineage>
        <taxon>Bacteria</taxon>
        <taxon>Bacillati</taxon>
        <taxon>Bacillota</taxon>
        <taxon>Bacilli</taxon>
        <taxon>Bacillales</taxon>
        <taxon>Caryophanaceae</taxon>
        <taxon>Ureibacillus</taxon>
    </lineage>
</organism>
<feature type="transmembrane region" description="Helical" evidence="10">
    <location>
        <begin position="30"/>
        <end position="49"/>
    </location>
</feature>
<proteinExistence type="inferred from homology"/>
<dbReference type="AlphaFoldDB" id="A0A0A3HQ25"/>
<reference evidence="11 12" key="1">
    <citation type="submission" date="2014-02" db="EMBL/GenBank/DDBJ databases">
        <title>Draft genome sequence of Lysinibacillus sinduriensis JCM 15800.</title>
        <authorList>
            <person name="Zhang F."/>
            <person name="Wang G."/>
            <person name="Zhang L."/>
        </authorList>
    </citation>
    <scope>NUCLEOTIDE SEQUENCE [LARGE SCALE GENOMIC DNA]</scope>
    <source>
        <strain evidence="11 12">JCM 15800</strain>
    </source>
</reference>
<evidence type="ECO:0000256" key="9">
    <source>
        <dbReference type="ARBA" id="ARBA00049940"/>
    </source>
</evidence>
<keyword evidence="12" id="KW-1185">Reference proteome</keyword>
<keyword evidence="10" id="KW-0813">Transport</keyword>
<evidence type="ECO:0000256" key="1">
    <source>
        <dbReference type="ARBA" id="ARBA00004651"/>
    </source>
</evidence>
<comment type="caution">
    <text evidence="11">The sequence shown here is derived from an EMBL/GenBank/DDBJ whole genome shotgun (WGS) entry which is preliminary data.</text>
</comment>
<dbReference type="GO" id="GO:0062054">
    <property type="term" value="F:fluoride channel activity"/>
    <property type="evidence" value="ECO:0007669"/>
    <property type="project" value="UniProtKB-UniRule"/>
</dbReference>
<evidence type="ECO:0000256" key="8">
    <source>
        <dbReference type="ARBA" id="ARBA00035585"/>
    </source>
</evidence>
<keyword evidence="6 10" id="KW-0407">Ion channel</keyword>
<keyword evidence="10" id="KW-0406">Ion transport</keyword>
<comment type="subcellular location">
    <subcellularLocation>
        <location evidence="1 10">Cell membrane</location>
        <topology evidence="1 10">Multi-pass membrane protein</topology>
    </subcellularLocation>
</comment>
<dbReference type="GO" id="GO:0005886">
    <property type="term" value="C:plasma membrane"/>
    <property type="evidence" value="ECO:0007669"/>
    <property type="project" value="UniProtKB-SubCell"/>
</dbReference>
<feature type="transmembrane region" description="Helical" evidence="10">
    <location>
        <begin position="86"/>
        <end position="108"/>
    </location>
</feature>
<feature type="transmembrane region" description="Helical" evidence="10">
    <location>
        <begin position="56"/>
        <end position="74"/>
    </location>
</feature>
<name>A0A0A3HQ25_9BACL</name>
<keyword evidence="5 10" id="KW-0472">Membrane</keyword>
<dbReference type="EMBL" id="JPVO01000054">
    <property type="protein sequence ID" value="KGR74681.1"/>
    <property type="molecule type" value="Genomic_DNA"/>
</dbReference>
<keyword evidence="10" id="KW-0479">Metal-binding</keyword>
<comment type="catalytic activity">
    <reaction evidence="8">
        <text>fluoride(in) = fluoride(out)</text>
        <dbReference type="Rhea" id="RHEA:76159"/>
        <dbReference type="ChEBI" id="CHEBI:17051"/>
    </reaction>
    <physiologicalReaction direction="left-to-right" evidence="8">
        <dbReference type="Rhea" id="RHEA:76160"/>
    </physiologicalReaction>
</comment>
<dbReference type="STRING" id="1384057.CD33_16485"/>
<evidence type="ECO:0000313" key="12">
    <source>
        <dbReference type="Proteomes" id="UP000030408"/>
    </source>
</evidence>
<feature type="binding site" evidence="10">
    <location>
        <position position="69"/>
    </location>
    <ligand>
        <name>Na(+)</name>
        <dbReference type="ChEBI" id="CHEBI:29101"/>
        <note>structural</note>
    </ligand>
</feature>
<evidence type="ECO:0000313" key="11">
    <source>
        <dbReference type="EMBL" id="KGR74681.1"/>
    </source>
</evidence>
<keyword evidence="4 10" id="KW-1133">Transmembrane helix</keyword>
<dbReference type="eggNOG" id="COG0239">
    <property type="taxonomic scope" value="Bacteria"/>
</dbReference>
<evidence type="ECO:0000256" key="4">
    <source>
        <dbReference type="ARBA" id="ARBA00022989"/>
    </source>
</evidence>
<evidence type="ECO:0000256" key="2">
    <source>
        <dbReference type="ARBA" id="ARBA00022475"/>
    </source>
</evidence>
<protein>
    <recommendedName>
        <fullName evidence="10">Fluoride-specific ion channel FluC</fullName>
    </recommendedName>
</protein>
<keyword evidence="3 10" id="KW-0812">Transmembrane</keyword>
<sequence length="119" mass="13468">MKKGIQVFMGGMAGSLLRYIIQVYTSTSMMLWFVNIIGSFVLGSLNGYYLKTEKQANLLLTTGMLGAFTTFSTFTESWFYKLQERFLFGMVYAVAMTSACFVAAYFGYSLNRGKNRWNG</sequence>
<evidence type="ECO:0000256" key="10">
    <source>
        <dbReference type="HAMAP-Rule" id="MF_00454"/>
    </source>
</evidence>
<evidence type="ECO:0000256" key="5">
    <source>
        <dbReference type="ARBA" id="ARBA00023136"/>
    </source>
</evidence>
<evidence type="ECO:0000256" key="6">
    <source>
        <dbReference type="ARBA" id="ARBA00023303"/>
    </source>
</evidence>
<evidence type="ECO:0000256" key="7">
    <source>
        <dbReference type="ARBA" id="ARBA00035120"/>
    </source>
</evidence>
<comment type="function">
    <text evidence="9 10">Fluoride-specific ion channel. Important for reducing fluoride concentration in the cell, thus reducing its toxicity.</text>
</comment>
<keyword evidence="2 10" id="KW-1003">Cell membrane</keyword>